<proteinExistence type="predicted"/>
<dbReference type="GO" id="GO:0003676">
    <property type="term" value="F:nucleic acid binding"/>
    <property type="evidence" value="ECO:0007669"/>
    <property type="project" value="InterPro"/>
</dbReference>
<reference evidence="2 3" key="2">
    <citation type="submission" date="2007-06" db="EMBL/GenBank/DDBJ databases">
        <title>Draft genome sequence of Pseudoflavonifractor capillosus ATCC 29799.</title>
        <authorList>
            <person name="Sudarsanam P."/>
            <person name="Ley R."/>
            <person name="Guruge J."/>
            <person name="Turnbaugh P.J."/>
            <person name="Mahowald M."/>
            <person name="Liep D."/>
            <person name="Gordon J."/>
        </authorList>
    </citation>
    <scope>NUCLEOTIDE SEQUENCE [LARGE SCALE GENOMIC DNA]</scope>
    <source>
        <strain evidence="2 3">ATCC 29799</strain>
    </source>
</reference>
<feature type="domain" description="RNase H type-1" evidence="1">
    <location>
        <begin position="1"/>
        <end position="137"/>
    </location>
</feature>
<dbReference type="PROSITE" id="PS50879">
    <property type="entry name" value="RNASE_H_1"/>
    <property type="match status" value="1"/>
</dbReference>
<dbReference type="eggNOG" id="COG0328">
    <property type="taxonomic scope" value="Bacteria"/>
</dbReference>
<dbReference type="AlphaFoldDB" id="A6NY80"/>
<gene>
    <name evidence="2" type="primary">rnhA</name>
    <name evidence="2" type="ORF">BACCAP_03179</name>
</gene>
<evidence type="ECO:0000259" key="1">
    <source>
        <dbReference type="PROSITE" id="PS50879"/>
    </source>
</evidence>
<organism evidence="2 3">
    <name type="scientific">Pseudoflavonifractor capillosus ATCC 29799</name>
    <dbReference type="NCBI Taxonomy" id="411467"/>
    <lineage>
        <taxon>Bacteria</taxon>
        <taxon>Bacillati</taxon>
        <taxon>Bacillota</taxon>
        <taxon>Clostridia</taxon>
        <taxon>Eubacteriales</taxon>
        <taxon>Oscillospiraceae</taxon>
        <taxon>Pseudoflavonifractor</taxon>
    </lineage>
</organism>
<dbReference type="Proteomes" id="UP000003639">
    <property type="component" value="Unassembled WGS sequence"/>
</dbReference>
<dbReference type="EC" id="3.1.26.4" evidence="2"/>
<comment type="caution">
    <text evidence="2">The sequence shown here is derived from an EMBL/GenBank/DDBJ whole genome shotgun (WGS) entry which is preliminary data.</text>
</comment>
<evidence type="ECO:0000313" key="3">
    <source>
        <dbReference type="Proteomes" id="UP000003639"/>
    </source>
</evidence>
<dbReference type="EMBL" id="AAXG02000028">
    <property type="protein sequence ID" value="EDM99250.1"/>
    <property type="molecule type" value="Genomic_DNA"/>
</dbReference>
<keyword evidence="2" id="KW-0378">Hydrolase</keyword>
<keyword evidence="3" id="KW-1185">Reference proteome</keyword>
<dbReference type="InterPro" id="IPR002156">
    <property type="entry name" value="RNaseH_domain"/>
</dbReference>
<dbReference type="STRING" id="411467.BACCAP_03179"/>
<protein>
    <submittedName>
        <fullName evidence="2">Ribonuclease HI</fullName>
        <ecNumber evidence="2">3.1.26.4</ecNumber>
    </submittedName>
</protein>
<accession>A6NY80</accession>
<sequence>MNAKAYVDGSYNAATRVYGAGAVLFLGGDDKPILLSQSGNHPAFVNSRNVAGEVMAAILVIEACKRIPGLGELTIYYDYAGIECWANGNWRANTILSREYREAVRSLPFKISFRKVKAHSGDLNNEKADRLAKEACGL</sequence>
<dbReference type="SUPFAM" id="SSF53098">
    <property type="entry name" value="Ribonuclease H-like"/>
    <property type="match status" value="1"/>
</dbReference>
<dbReference type="Pfam" id="PF00075">
    <property type="entry name" value="RNase_H"/>
    <property type="match status" value="1"/>
</dbReference>
<dbReference type="CDD" id="cd09277">
    <property type="entry name" value="RNase_HI_bacteria_like"/>
    <property type="match status" value="1"/>
</dbReference>
<dbReference type="RefSeq" id="WP_006573687.1">
    <property type="nucleotide sequence ID" value="NZ_AAXG02000028.1"/>
</dbReference>
<dbReference type="OrthoDB" id="9811552at2"/>
<evidence type="ECO:0000313" key="2">
    <source>
        <dbReference type="EMBL" id="EDM99250.1"/>
    </source>
</evidence>
<dbReference type="InterPro" id="IPR012337">
    <property type="entry name" value="RNaseH-like_sf"/>
</dbReference>
<name>A6NY80_9FIRM</name>
<dbReference type="InterPro" id="IPR036397">
    <property type="entry name" value="RNaseH_sf"/>
</dbReference>
<reference evidence="2 3" key="1">
    <citation type="submission" date="2007-04" db="EMBL/GenBank/DDBJ databases">
        <authorList>
            <person name="Fulton L."/>
            <person name="Clifton S."/>
            <person name="Fulton B."/>
            <person name="Xu J."/>
            <person name="Minx P."/>
            <person name="Pepin K.H."/>
            <person name="Johnson M."/>
            <person name="Thiruvilangam P."/>
            <person name="Bhonagiri V."/>
            <person name="Nash W.E."/>
            <person name="Mardis E.R."/>
            <person name="Wilson R.K."/>
        </authorList>
    </citation>
    <scope>NUCLEOTIDE SEQUENCE [LARGE SCALE GENOMIC DNA]</scope>
    <source>
        <strain evidence="2 3">ATCC 29799</strain>
    </source>
</reference>
<dbReference type="GO" id="GO:0004523">
    <property type="term" value="F:RNA-DNA hybrid ribonuclease activity"/>
    <property type="evidence" value="ECO:0007669"/>
    <property type="project" value="UniProtKB-EC"/>
</dbReference>
<dbReference type="Gene3D" id="3.30.420.10">
    <property type="entry name" value="Ribonuclease H-like superfamily/Ribonuclease H"/>
    <property type="match status" value="1"/>
</dbReference>